<comment type="subunit">
    <text evidence="3">Homotrimer.</text>
</comment>
<dbReference type="Pfam" id="PF01923">
    <property type="entry name" value="Cob_adeno_trans"/>
    <property type="match status" value="1"/>
</dbReference>
<dbReference type="GO" id="GO:0005524">
    <property type="term" value="F:ATP binding"/>
    <property type="evidence" value="ECO:0007669"/>
    <property type="project" value="UniProtKB-KW"/>
</dbReference>
<feature type="domain" description="Cobalamin adenosyltransferase-like" evidence="15">
    <location>
        <begin position="4"/>
        <end position="167"/>
    </location>
</feature>
<evidence type="ECO:0000256" key="9">
    <source>
        <dbReference type="ARBA" id="ARBA00022840"/>
    </source>
</evidence>
<dbReference type="EC" id="2.5.1.17" evidence="4"/>
<name>A0A1D8GP50_9FIRM</name>
<evidence type="ECO:0000256" key="13">
    <source>
        <dbReference type="ARBA" id="ARBA00048555"/>
    </source>
</evidence>
<dbReference type="InterPro" id="IPR005624">
    <property type="entry name" value="PduO/GlcC-like"/>
</dbReference>
<evidence type="ECO:0000256" key="12">
    <source>
        <dbReference type="ARBA" id="ARBA00033354"/>
    </source>
</evidence>
<keyword evidence="6" id="KW-0169">Cobalamin biosynthesis</keyword>
<sequence>MGKIYTKKGDKGETGLLGGSRIEKDDLRVSCYGTLDEANAMIGTAYSLIKNTDIREILHQIQQQLFLVGAELASDAQGRSSLKQLINQHEVQWLEEKIDHYQQIVGEQREFIIPGKSTGSALLHVARTIIRRAERNIISLNKNKKIREEILQYINRLSDTLFMLARMEEQWSFIEEIKNKVLEKLKVQNKEEYLNLEIVKKMAKAAEEKAYQIGVPIIFSVVDAGGNLMLYHRMDDALLVSIDISINKAYTSAFLKIPTHEVAPLVQPGTELYGLQWTNGNRIITFGGGYPLKVHHRIVGAIGVSGGSVEQDMAIAMHALRIFELERGE</sequence>
<evidence type="ECO:0000256" key="6">
    <source>
        <dbReference type="ARBA" id="ARBA00022573"/>
    </source>
</evidence>
<evidence type="ECO:0000256" key="14">
    <source>
        <dbReference type="ARBA" id="ARBA00048692"/>
    </source>
</evidence>
<dbReference type="PIRSF" id="PIRSF036411">
    <property type="entry name" value="ATR_PduO"/>
    <property type="match status" value="1"/>
</dbReference>
<dbReference type="NCBIfam" id="TIGR00636">
    <property type="entry name" value="PduO_Nterm"/>
    <property type="match status" value="1"/>
</dbReference>
<dbReference type="Gene3D" id="1.20.1200.10">
    <property type="entry name" value="Cobalamin adenosyltransferase-like"/>
    <property type="match status" value="1"/>
</dbReference>
<keyword evidence="7 16" id="KW-0808">Transferase</keyword>
<dbReference type="InterPro" id="IPR009221">
    <property type="entry name" value="PduO"/>
</dbReference>
<dbReference type="PANTHER" id="PTHR12213">
    <property type="entry name" value="CORRINOID ADENOSYLTRANSFERASE"/>
    <property type="match status" value="1"/>
</dbReference>
<evidence type="ECO:0000313" key="16">
    <source>
        <dbReference type="EMBL" id="AOT72720.1"/>
    </source>
</evidence>
<keyword evidence="17" id="KW-1185">Reference proteome</keyword>
<keyword evidence="9" id="KW-0067">ATP-binding</keyword>
<dbReference type="KEGG" id="gfe:Gferi_26070"/>
<accession>A0A1D8GP50</accession>
<evidence type="ECO:0000256" key="7">
    <source>
        <dbReference type="ARBA" id="ARBA00022679"/>
    </source>
</evidence>
<dbReference type="OrthoDB" id="9778896at2"/>
<dbReference type="FunFam" id="1.20.1200.10:FF:000001">
    <property type="entry name" value="Cob(I)yrinic acid a,c-diamide adenosyltransferase"/>
    <property type="match status" value="1"/>
</dbReference>
<evidence type="ECO:0000256" key="5">
    <source>
        <dbReference type="ARBA" id="ARBA00020963"/>
    </source>
</evidence>
<evidence type="ECO:0000256" key="1">
    <source>
        <dbReference type="ARBA" id="ARBA00005121"/>
    </source>
</evidence>
<dbReference type="InterPro" id="IPR016030">
    <property type="entry name" value="CblAdoTrfase-like"/>
</dbReference>
<dbReference type="Pfam" id="PF03928">
    <property type="entry name" value="HbpS-like"/>
    <property type="match status" value="1"/>
</dbReference>
<dbReference type="PANTHER" id="PTHR12213:SF0">
    <property type="entry name" value="CORRINOID ADENOSYLTRANSFERASE MMAB"/>
    <property type="match status" value="1"/>
</dbReference>
<dbReference type="SUPFAM" id="SSF143744">
    <property type="entry name" value="GlcG-like"/>
    <property type="match status" value="1"/>
</dbReference>
<evidence type="ECO:0000256" key="11">
    <source>
        <dbReference type="ARBA" id="ARBA00033334"/>
    </source>
</evidence>
<comment type="catalytic activity">
    <reaction evidence="13">
        <text>2 cob(II)yrinate a,c diamide + reduced [electron-transfer flavoprotein] + 2 ATP = 2 adenosylcob(III)yrinate a,c-diamide + 2 triphosphate + oxidized [electron-transfer flavoprotein] + 3 H(+)</text>
        <dbReference type="Rhea" id="RHEA:11528"/>
        <dbReference type="Rhea" id="RHEA-COMP:10685"/>
        <dbReference type="Rhea" id="RHEA-COMP:10686"/>
        <dbReference type="ChEBI" id="CHEBI:15378"/>
        <dbReference type="ChEBI" id="CHEBI:18036"/>
        <dbReference type="ChEBI" id="CHEBI:30616"/>
        <dbReference type="ChEBI" id="CHEBI:57692"/>
        <dbReference type="ChEBI" id="CHEBI:58307"/>
        <dbReference type="ChEBI" id="CHEBI:58503"/>
        <dbReference type="ChEBI" id="CHEBI:58537"/>
        <dbReference type="EC" id="2.5.1.17"/>
    </reaction>
</comment>
<dbReference type="EMBL" id="CP017269">
    <property type="protein sequence ID" value="AOT72720.1"/>
    <property type="molecule type" value="Genomic_DNA"/>
</dbReference>
<keyword evidence="8" id="KW-0547">Nucleotide-binding</keyword>
<organism evidence="16 17">
    <name type="scientific">Geosporobacter ferrireducens</name>
    <dbReference type="NCBI Taxonomy" id="1424294"/>
    <lineage>
        <taxon>Bacteria</taxon>
        <taxon>Bacillati</taxon>
        <taxon>Bacillota</taxon>
        <taxon>Clostridia</taxon>
        <taxon>Peptostreptococcales</taxon>
        <taxon>Thermotaleaceae</taxon>
        <taxon>Geosporobacter</taxon>
    </lineage>
</organism>
<comment type="pathway">
    <text evidence="1">Cofactor biosynthesis; adenosylcobalamin biosynthesis; adenosylcobalamin from cob(II)yrinate a,c-diamide: step 2/7.</text>
</comment>
<comment type="catalytic activity">
    <reaction evidence="14">
        <text>2 cob(II)alamin + reduced [electron-transfer flavoprotein] + 2 ATP = 2 adenosylcob(III)alamin + 2 triphosphate + oxidized [electron-transfer flavoprotein] + 3 H(+)</text>
        <dbReference type="Rhea" id="RHEA:28671"/>
        <dbReference type="Rhea" id="RHEA-COMP:10685"/>
        <dbReference type="Rhea" id="RHEA-COMP:10686"/>
        <dbReference type="ChEBI" id="CHEBI:15378"/>
        <dbReference type="ChEBI" id="CHEBI:16304"/>
        <dbReference type="ChEBI" id="CHEBI:18036"/>
        <dbReference type="ChEBI" id="CHEBI:18408"/>
        <dbReference type="ChEBI" id="CHEBI:30616"/>
        <dbReference type="ChEBI" id="CHEBI:57692"/>
        <dbReference type="ChEBI" id="CHEBI:58307"/>
        <dbReference type="EC" id="2.5.1.17"/>
    </reaction>
</comment>
<comment type="similarity">
    <text evidence="2">Belongs to the Cob(I)alamin adenosyltransferase family.</text>
</comment>
<evidence type="ECO:0000256" key="3">
    <source>
        <dbReference type="ARBA" id="ARBA00011233"/>
    </source>
</evidence>
<evidence type="ECO:0000256" key="10">
    <source>
        <dbReference type="ARBA" id="ARBA00031529"/>
    </source>
</evidence>
<dbReference type="InterPro" id="IPR036451">
    <property type="entry name" value="CblAdoTrfase-like_sf"/>
</dbReference>
<dbReference type="AlphaFoldDB" id="A0A1D8GP50"/>
<dbReference type="Proteomes" id="UP000095743">
    <property type="component" value="Chromosome"/>
</dbReference>
<dbReference type="GO" id="GO:0009236">
    <property type="term" value="P:cobalamin biosynthetic process"/>
    <property type="evidence" value="ECO:0007669"/>
    <property type="project" value="UniProtKB-KW"/>
</dbReference>
<reference evidence="16 17" key="1">
    <citation type="submission" date="2016-09" db="EMBL/GenBank/DDBJ databases">
        <title>Genomic analysis reveals versatility of anaerobic energy metabolism of Geosporobacter ferrireducens IRF9 of phylum Firmicutes.</title>
        <authorList>
            <person name="Kim S.-J."/>
        </authorList>
    </citation>
    <scope>NUCLEOTIDE SEQUENCE [LARGE SCALE GENOMIC DNA]</scope>
    <source>
        <strain evidence="16 17">IRF9</strain>
    </source>
</reference>
<evidence type="ECO:0000256" key="8">
    <source>
        <dbReference type="ARBA" id="ARBA00022741"/>
    </source>
</evidence>
<evidence type="ECO:0000256" key="4">
    <source>
        <dbReference type="ARBA" id="ARBA00012454"/>
    </source>
</evidence>
<gene>
    <name evidence="16" type="ORF">Gferi_26070</name>
</gene>
<dbReference type="STRING" id="1424294.Gferi_26070"/>
<dbReference type="Gene3D" id="3.30.450.150">
    <property type="entry name" value="Haem-degrading domain"/>
    <property type="match status" value="1"/>
</dbReference>
<evidence type="ECO:0000313" key="17">
    <source>
        <dbReference type="Proteomes" id="UP000095743"/>
    </source>
</evidence>
<dbReference type="GO" id="GO:0008817">
    <property type="term" value="F:corrinoid adenosyltransferase activity"/>
    <property type="evidence" value="ECO:0007669"/>
    <property type="project" value="UniProtKB-EC"/>
</dbReference>
<evidence type="ECO:0000256" key="2">
    <source>
        <dbReference type="ARBA" id="ARBA00007487"/>
    </source>
</evidence>
<dbReference type="RefSeq" id="WP_069981029.1">
    <property type="nucleotide sequence ID" value="NZ_CP017269.1"/>
</dbReference>
<evidence type="ECO:0000259" key="15">
    <source>
        <dbReference type="Pfam" id="PF01923"/>
    </source>
</evidence>
<dbReference type="SUPFAM" id="SSF89028">
    <property type="entry name" value="Cobalamin adenosyltransferase-like"/>
    <property type="match status" value="1"/>
</dbReference>
<dbReference type="InterPro" id="IPR029499">
    <property type="entry name" value="PduO-typ"/>
</dbReference>
<proteinExistence type="inferred from homology"/>
<dbReference type="InterPro" id="IPR038084">
    <property type="entry name" value="PduO/GlcC-like_sf"/>
</dbReference>
<protein>
    <recommendedName>
        <fullName evidence="5">Corrinoid adenosyltransferase</fullName>
        <ecNumber evidence="4">2.5.1.17</ecNumber>
    </recommendedName>
    <alternativeName>
        <fullName evidence="10">Cob(II)alamin adenosyltransferase</fullName>
    </alternativeName>
    <alternativeName>
        <fullName evidence="12">Cob(II)yrinic acid a,c-diamide adenosyltransferase</fullName>
    </alternativeName>
    <alternativeName>
        <fullName evidence="11">Cobinamide/cobalamin adenosyltransferase</fullName>
    </alternativeName>
</protein>